<dbReference type="EMBL" id="DSXI01000352">
    <property type="protein sequence ID" value="HGS05273.1"/>
    <property type="molecule type" value="Genomic_DNA"/>
</dbReference>
<gene>
    <name evidence="2" type="ORF">ENT08_05970</name>
</gene>
<evidence type="ECO:0000313" key="2">
    <source>
        <dbReference type="EMBL" id="HGS05273.1"/>
    </source>
</evidence>
<feature type="compositionally biased region" description="Low complexity" evidence="1">
    <location>
        <begin position="53"/>
        <end position="87"/>
    </location>
</feature>
<name>A0A7V4G8E9_9BACT</name>
<feature type="compositionally biased region" description="Basic residues" evidence="1">
    <location>
        <begin position="93"/>
        <end position="105"/>
    </location>
</feature>
<proteinExistence type="predicted"/>
<protein>
    <submittedName>
        <fullName evidence="2">Uncharacterized protein</fullName>
    </submittedName>
</protein>
<reference evidence="2" key="1">
    <citation type="journal article" date="2020" name="mSystems">
        <title>Genome- and Community-Level Interaction Insights into Carbon Utilization and Element Cycling Functions of Hydrothermarchaeota in Hydrothermal Sediment.</title>
        <authorList>
            <person name="Zhou Z."/>
            <person name="Liu Y."/>
            <person name="Xu W."/>
            <person name="Pan J."/>
            <person name="Luo Z.H."/>
            <person name="Li M."/>
        </authorList>
    </citation>
    <scope>NUCLEOTIDE SEQUENCE [LARGE SCALE GENOMIC DNA]</scope>
    <source>
        <strain evidence="2">SpSt-548</strain>
    </source>
</reference>
<sequence>MGLWLKCPECQAANPPEFKACRVCHASLENLPPEKRIYLWGAPPPEAPEAEPAEAPAAEPVPALENPPGAPLPAHLPGSGPVTVPSPSETPPKKPKKSRSGKKKK</sequence>
<organism evidence="2">
    <name type="scientific">Desulfobacca acetoxidans</name>
    <dbReference type="NCBI Taxonomy" id="60893"/>
    <lineage>
        <taxon>Bacteria</taxon>
        <taxon>Pseudomonadati</taxon>
        <taxon>Thermodesulfobacteriota</taxon>
        <taxon>Desulfobaccia</taxon>
        <taxon>Desulfobaccales</taxon>
        <taxon>Desulfobaccaceae</taxon>
        <taxon>Desulfobacca</taxon>
    </lineage>
</organism>
<accession>A0A7V4G8E9</accession>
<comment type="caution">
    <text evidence="2">The sequence shown here is derived from an EMBL/GenBank/DDBJ whole genome shotgun (WGS) entry which is preliminary data.</text>
</comment>
<evidence type="ECO:0000256" key="1">
    <source>
        <dbReference type="SAM" id="MobiDB-lite"/>
    </source>
</evidence>
<feature type="region of interest" description="Disordered" evidence="1">
    <location>
        <begin position="40"/>
        <end position="105"/>
    </location>
</feature>
<dbReference type="AlphaFoldDB" id="A0A7V4G8E9"/>